<organism evidence="6 7">
    <name type="scientific">Solanum verrucosum</name>
    <dbReference type="NCBI Taxonomy" id="315347"/>
    <lineage>
        <taxon>Eukaryota</taxon>
        <taxon>Viridiplantae</taxon>
        <taxon>Streptophyta</taxon>
        <taxon>Embryophyta</taxon>
        <taxon>Tracheophyta</taxon>
        <taxon>Spermatophyta</taxon>
        <taxon>Magnoliopsida</taxon>
        <taxon>eudicotyledons</taxon>
        <taxon>Gunneridae</taxon>
        <taxon>Pentapetalae</taxon>
        <taxon>asterids</taxon>
        <taxon>lamiids</taxon>
        <taxon>Solanales</taxon>
        <taxon>Solanaceae</taxon>
        <taxon>Solanoideae</taxon>
        <taxon>Solaneae</taxon>
        <taxon>Solanum</taxon>
    </lineage>
</organism>
<dbReference type="PROSITE" id="PS50600">
    <property type="entry name" value="ULP_PROTEASE"/>
    <property type="match status" value="1"/>
</dbReference>
<evidence type="ECO:0000259" key="5">
    <source>
        <dbReference type="PROSITE" id="PS50600"/>
    </source>
</evidence>
<dbReference type="Pfam" id="PF02902">
    <property type="entry name" value="Peptidase_C48"/>
    <property type="match status" value="1"/>
</dbReference>
<dbReference type="PANTHER" id="PTHR47764">
    <property type="entry name" value="UBIQUITIN-LIKE-SPECIFIC PROTEASE 2B-RELATED"/>
    <property type="match status" value="1"/>
</dbReference>
<evidence type="ECO:0000256" key="4">
    <source>
        <dbReference type="SAM" id="MobiDB-lite"/>
    </source>
</evidence>
<feature type="compositionally biased region" description="Acidic residues" evidence="4">
    <location>
        <begin position="42"/>
        <end position="51"/>
    </location>
</feature>
<protein>
    <recommendedName>
        <fullName evidence="5">Ubiquitin-like protease family profile domain-containing protein</fullName>
    </recommendedName>
</protein>
<evidence type="ECO:0000256" key="1">
    <source>
        <dbReference type="ARBA" id="ARBA00005234"/>
    </source>
</evidence>
<feature type="compositionally biased region" description="Polar residues" evidence="4">
    <location>
        <begin position="29"/>
        <end position="38"/>
    </location>
</feature>
<gene>
    <name evidence="6" type="ORF">MTR67_047403</name>
</gene>
<dbReference type="InterPro" id="IPR003653">
    <property type="entry name" value="Peptidase_C48_C"/>
</dbReference>
<dbReference type="GO" id="GO:0006508">
    <property type="term" value="P:proteolysis"/>
    <property type="evidence" value="ECO:0007669"/>
    <property type="project" value="UniProtKB-KW"/>
</dbReference>
<dbReference type="EMBL" id="CP133622">
    <property type="protein sequence ID" value="WMV54018.1"/>
    <property type="molecule type" value="Genomic_DNA"/>
</dbReference>
<keyword evidence="2" id="KW-0645">Protease</keyword>
<name>A0AAF0ZY65_SOLVR</name>
<keyword evidence="3" id="KW-0378">Hydrolase</keyword>
<dbReference type="Gene3D" id="1.10.418.20">
    <property type="match status" value="1"/>
</dbReference>
<dbReference type="PANTHER" id="PTHR47764:SF4">
    <property type="entry name" value="UBIQUITIN-LIKE-SPECIFIC PROTEASE 2B ISOFORM X1-RELATED"/>
    <property type="match status" value="1"/>
</dbReference>
<dbReference type="Pfam" id="PF25352">
    <property type="entry name" value="PH_ULP"/>
    <property type="match status" value="1"/>
</dbReference>
<dbReference type="AlphaFoldDB" id="A0AAF0ZY65"/>
<dbReference type="Gene3D" id="3.30.310.130">
    <property type="entry name" value="Ubiquitin-related"/>
    <property type="match status" value="1"/>
</dbReference>
<feature type="region of interest" description="Disordered" evidence="4">
    <location>
        <begin position="29"/>
        <end position="58"/>
    </location>
</feature>
<feature type="compositionally biased region" description="Polar residues" evidence="4">
    <location>
        <begin position="140"/>
        <end position="150"/>
    </location>
</feature>
<dbReference type="SUPFAM" id="SSF54001">
    <property type="entry name" value="Cysteine proteinases"/>
    <property type="match status" value="1"/>
</dbReference>
<evidence type="ECO:0000256" key="2">
    <source>
        <dbReference type="ARBA" id="ARBA00022670"/>
    </source>
</evidence>
<feature type="region of interest" description="Disordered" evidence="4">
    <location>
        <begin position="117"/>
        <end position="156"/>
    </location>
</feature>
<dbReference type="GO" id="GO:0008234">
    <property type="term" value="F:cysteine-type peptidase activity"/>
    <property type="evidence" value="ECO:0007669"/>
    <property type="project" value="InterPro"/>
</dbReference>
<proteinExistence type="inferred from homology"/>
<evidence type="ECO:0000313" key="7">
    <source>
        <dbReference type="Proteomes" id="UP001234989"/>
    </source>
</evidence>
<evidence type="ECO:0000256" key="3">
    <source>
        <dbReference type="ARBA" id="ARBA00022801"/>
    </source>
</evidence>
<evidence type="ECO:0000313" key="6">
    <source>
        <dbReference type="EMBL" id="WMV54018.1"/>
    </source>
</evidence>
<keyword evidence="7" id="KW-1185">Reference proteome</keyword>
<reference evidence="6" key="1">
    <citation type="submission" date="2023-08" db="EMBL/GenBank/DDBJ databases">
        <title>A de novo genome assembly of Solanum verrucosum Schlechtendal, a Mexican diploid species geographically isolated from the other diploid A-genome species in potato relatives.</title>
        <authorList>
            <person name="Hosaka K."/>
        </authorList>
    </citation>
    <scope>NUCLEOTIDE SEQUENCE</scope>
    <source>
        <tissue evidence="6">Young leaves</tissue>
    </source>
</reference>
<accession>A0AAF0ZY65</accession>
<comment type="similarity">
    <text evidence="1">Belongs to the peptidase C48 family.</text>
</comment>
<sequence length="921" mass="103227">MDVFEFKAEEEQPSEIEANRFCNNYTITENGTNINSKGTGDEPSEDIEAADSDFNGNRSLSSLDAEGCSDERMLRLGSMPNITSTSKRRYLDREPNNHIGGSFLEGSSYRGTAFQEIFSGPPSNDESVGAVSDVDENPSEESASYSSATPENHDILDGPLSNHHFDHWGMFENSPIVFCPDYLYYQGTSYVVTDTTVTFSSNCVEVKGSTMNEDSGAFCIRFEVEDIFQIQPRLSGRFDVAVFKIHVNKRSTTQGENAQETSVLNVKGIEEVEFAVNDFDLSEKCEAIQSLDVYKAVWNYHNENEEWRENSQGETSNQRPKKYFPSYSEPLEEVIYPKGDPHAICISKRDFDLLAPDTFVNDTIIDFYIMYLKNKIPPEKRQRYHFFNCFFFRKLADMDKDPNSALDGHAAFLRVRKWTRKVNLFDKDFVFIPVNYNYHWSLIVICHPGEVANFTGNYLCEEWRERTKETSDVVSSNFQNLRFLSLEVQPEVSLSIPTVIQKAVSYEEFECSLPQQQNLSDCGLFLLHYVESFLEEDPAGINPYSIKNYHNEFSRILPGYESPYPKISDWDDLQNSTSNPHEICLAALSINWFQPYEPSVKRSAIQRLISNLLQNLSLEKSPSCVSNSCYPEGGLKTSNDDENALELVSDQLGSSKSSDNLPHSQAIEINPFPTSSLRGVCANDSGFGLNDSFESESDEEPLLDMGFGHTASFNEFRSSLPPIQEEMEAGDHLAYTATDTDLLHLGGNGSEPCAFSYSPGSLAAGTSWIPDVSIVQDVDEELDSSPTTSVRDTEKQLEVEVVELCKVDQNMSSDEKIDRPKSSIDCFVDGDATRGELLDITLAQSSIETRDNSGTGPVISGQENPYDIHGNVNLACKSLLLIGNGSGSEADPEHNVKRRRLTPLDDEDVAFRSSVTHDLHL</sequence>
<dbReference type="Proteomes" id="UP001234989">
    <property type="component" value="Chromosome 11"/>
</dbReference>
<dbReference type="InterPro" id="IPR057375">
    <property type="entry name" value="ULP2A/B_PH"/>
</dbReference>
<feature type="domain" description="Ubiquitin-like protease family profile" evidence="5">
    <location>
        <begin position="344"/>
        <end position="533"/>
    </location>
</feature>
<dbReference type="InterPro" id="IPR038765">
    <property type="entry name" value="Papain-like_cys_pep_sf"/>
</dbReference>